<dbReference type="InterPro" id="IPR020846">
    <property type="entry name" value="MFS_dom"/>
</dbReference>
<feature type="transmembrane region" description="Helical" evidence="4">
    <location>
        <begin position="87"/>
        <end position="107"/>
    </location>
</feature>
<dbReference type="Proteomes" id="UP000177626">
    <property type="component" value="Unassembled WGS sequence"/>
</dbReference>
<feature type="transmembrane region" description="Helical" evidence="4">
    <location>
        <begin position="21"/>
        <end position="45"/>
    </location>
</feature>
<keyword evidence="1 4" id="KW-0812">Transmembrane</keyword>
<dbReference type="AlphaFoldDB" id="A0A1G2C0K3"/>
<evidence type="ECO:0000313" key="7">
    <source>
        <dbReference type="Proteomes" id="UP000177626"/>
    </source>
</evidence>
<organism evidence="6 7">
    <name type="scientific">Candidatus Komeilibacteria bacterium RIFOXYC1_FULL_37_11</name>
    <dbReference type="NCBI Taxonomy" id="1798555"/>
    <lineage>
        <taxon>Bacteria</taxon>
        <taxon>Candidatus Komeiliibacteriota</taxon>
    </lineage>
</organism>
<comment type="caution">
    <text evidence="6">The sequence shown here is derived from an EMBL/GenBank/DDBJ whole genome shotgun (WGS) entry which is preliminary data.</text>
</comment>
<evidence type="ECO:0000256" key="2">
    <source>
        <dbReference type="ARBA" id="ARBA00022989"/>
    </source>
</evidence>
<feature type="domain" description="Major facilitator superfamily (MFS) profile" evidence="5">
    <location>
        <begin position="18"/>
        <end position="203"/>
    </location>
</feature>
<reference evidence="6 7" key="1">
    <citation type="journal article" date="2016" name="Nat. Commun.">
        <title>Thousands of microbial genomes shed light on interconnected biogeochemical processes in an aquifer system.</title>
        <authorList>
            <person name="Anantharaman K."/>
            <person name="Brown C.T."/>
            <person name="Hug L.A."/>
            <person name="Sharon I."/>
            <person name="Castelle C.J."/>
            <person name="Probst A.J."/>
            <person name="Thomas B.C."/>
            <person name="Singh A."/>
            <person name="Wilkins M.J."/>
            <person name="Karaoz U."/>
            <person name="Brodie E.L."/>
            <person name="Williams K.H."/>
            <person name="Hubbard S.S."/>
            <person name="Banfield J.F."/>
        </authorList>
    </citation>
    <scope>NUCLEOTIDE SEQUENCE [LARGE SCALE GENOMIC DNA]</scope>
</reference>
<evidence type="ECO:0000256" key="3">
    <source>
        <dbReference type="ARBA" id="ARBA00023136"/>
    </source>
</evidence>
<name>A0A1G2C0K3_9BACT</name>
<keyword evidence="3 4" id="KW-0472">Membrane</keyword>
<dbReference type="PROSITE" id="PS50850">
    <property type="entry name" value="MFS"/>
    <property type="match status" value="1"/>
</dbReference>
<dbReference type="EMBL" id="MHKQ01000012">
    <property type="protein sequence ID" value="OGY94100.1"/>
    <property type="molecule type" value="Genomic_DNA"/>
</dbReference>
<dbReference type="InterPro" id="IPR036259">
    <property type="entry name" value="MFS_trans_sf"/>
</dbReference>
<dbReference type="GO" id="GO:0022857">
    <property type="term" value="F:transmembrane transporter activity"/>
    <property type="evidence" value="ECO:0007669"/>
    <property type="project" value="InterPro"/>
</dbReference>
<dbReference type="SUPFAM" id="SSF103473">
    <property type="entry name" value="MFS general substrate transporter"/>
    <property type="match status" value="1"/>
</dbReference>
<dbReference type="PANTHER" id="PTHR23531:SF1">
    <property type="entry name" value="QUINOLENE RESISTANCE PROTEIN NORA"/>
    <property type="match status" value="1"/>
</dbReference>
<evidence type="ECO:0000259" key="5">
    <source>
        <dbReference type="PROSITE" id="PS50850"/>
    </source>
</evidence>
<dbReference type="InterPro" id="IPR052714">
    <property type="entry name" value="MFS_Exporter"/>
</dbReference>
<feature type="transmembrane region" description="Helical" evidence="4">
    <location>
        <begin position="113"/>
        <end position="136"/>
    </location>
</feature>
<feature type="transmembrane region" description="Helical" evidence="4">
    <location>
        <begin position="148"/>
        <end position="171"/>
    </location>
</feature>
<accession>A0A1G2C0K3</accession>
<sequence>MYSRTIVRSIASYKINAVIKILILSDFLIFSAYQLFTPLFAIFIVDEIGGHVEAAGITVAIYLIFKSIFEMPVGIFIDKSKSEKDDLWAAILGSILVAMVYFSYIFVDSILQLYVLQAVLGIAAAIAFPGWYTLFTRHVDKGKEGFEWSLYDVLLGAGMAAAAALGGFIVSLYGFEVLFIVAAIITVLGALLLFSIKNKIYTK</sequence>
<dbReference type="InterPro" id="IPR011701">
    <property type="entry name" value="MFS"/>
</dbReference>
<evidence type="ECO:0000256" key="1">
    <source>
        <dbReference type="ARBA" id="ARBA00022692"/>
    </source>
</evidence>
<evidence type="ECO:0000256" key="4">
    <source>
        <dbReference type="SAM" id="Phobius"/>
    </source>
</evidence>
<feature type="transmembrane region" description="Helical" evidence="4">
    <location>
        <begin position="177"/>
        <end position="196"/>
    </location>
</feature>
<gene>
    <name evidence="6" type="ORF">A2406_01405</name>
</gene>
<feature type="transmembrane region" description="Helical" evidence="4">
    <location>
        <begin position="57"/>
        <end position="75"/>
    </location>
</feature>
<protein>
    <recommendedName>
        <fullName evidence="5">Major facilitator superfamily (MFS) profile domain-containing protein</fullName>
    </recommendedName>
</protein>
<dbReference type="Pfam" id="PF07690">
    <property type="entry name" value="MFS_1"/>
    <property type="match status" value="1"/>
</dbReference>
<evidence type="ECO:0000313" key="6">
    <source>
        <dbReference type="EMBL" id="OGY94100.1"/>
    </source>
</evidence>
<dbReference type="Gene3D" id="1.20.1250.20">
    <property type="entry name" value="MFS general substrate transporter like domains"/>
    <property type="match status" value="1"/>
</dbReference>
<keyword evidence="2 4" id="KW-1133">Transmembrane helix</keyword>
<dbReference type="PANTHER" id="PTHR23531">
    <property type="entry name" value="QUINOLENE RESISTANCE PROTEIN NORA"/>
    <property type="match status" value="1"/>
</dbReference>
<proteinExistence type="predicted"/>